<protein>
    <submittedName>
        <fullName evidence="2">Uncharacterized protein</fullName>
    </submittedName>
</protein>
<dbReference type="Proteomes" id="UP000299102">
    <property type="component" value="Unassembled WGS sequence"/>
</dbReference>
<name>A0A4C1XTQ5_EUMVA</name>
<feature type="compositionally biased region" description="Low complexity" evidence="1">
    <location>
        <begin position="53"/>
        <end position="68"/>
    </location>
</feature>
<evidence type="ECO:0000313" key="3">
    <source>
        <dbReference type="Proteomes" id="UP000299102"/>
    </source>
</evidence>
<dbReference type="EMBL" id="BGZK01000943">
    <property type="protein sequence ID" value="GBP65944.1"/>
    <property type="molecule type" value="Genomic_DNA"/>
</dbReference>
<evidence type="ECO:0000256" key="1">
    <source>
        <dbReference type="SAM" id="MobiDB-lite"/>
    </source>
</evidence>
<evidence type="ECO:0000313" key="2">
    <source>
        <dbReference type="EMBL" id="GBP65944.1"/>
    </source>
</evidence>
<sequence length="79" mass="8881">MTLRKDKKGVEDQRHGRWGRDASRRRHPSGGTAKPYSGTRRKGCLRVRILPVSLTPPSSPRETPSESPYLNADVEIILT</sequence>
<gene>
    <name evidence="2" type="ORF">EVAR_50293_1</name>
</gene>
<organism evidence="2 3">
    <name type="scientific">Eumeta variegata</name>
    <name type="common">Bagworm moth</name>
    <name type="synonym">Eumeta japonica</name>
    <dbReference type="NCBI Taxonomy" id="151549"/>
    <lineage>
        <taxon>Eukaryota</taxon>
        <taxon>Metazoa</taxon>
        <taxon>Ecdysozoa</taxon>
        <taxon>Arthropoda</taxon>
        <taxon>Hexapoda</taxon>
        <taxon>Insecta</taxon>
        <taxon>Pterygota</taxon>
        <taxon>Neoptera</taxon>
        <taxon>Endopterygota</taxon>
        <taxon>Lepidoptera</taxon>
        <taxon>Glossata</taxon>
        <taxon>Ditrysia</taxon>
        <taxon>Tineoidea</taxon>
        <taxon>Psychidae</taxon>
        <taxon>Oiketicinae</taxon>
        <taxon>Eumeta</taxon>
    </lineage>
</organism>
<feature type="compositionally biased region" description="Basic and acidic residues" evidence="1">
    <location>
        <begin position="8"/>
        <end position="22"/>
    </location>
</feature>
<keyword evidence="3" id="KW-1185">Reference proteome</keyword>
<proteinExistence type="predicted"/>
<dbReference type="AlphaFoldDB" id="A0A4C1XTQ5"/>
<comment type="caution">
    <text evidence="2">The sequence shown here is derived from an EMBL/GenBank/DDBJ whole genome shotgun (WGS) entry which is preliminary data.</text>
</comment>
<feature type="region of interest" description="Disordered" evidence="1">
    <location>
        <begin position="1"/>
        <end position="73"/>
    </location>
</feature>
<reference evidence="2 3" key="1">
    <citation type="journal article" date="2019" name="Commun. Biol.">
        <title>The bagworm genome reveals a unique fibroin gene that provides high tensile strength.</title>
        <authorList>
            <person name="Kono N."/>
            <person name="Nakamura H."/>
            <person name="Ohtoshi R."/>
            <person name="Tomita M."/>
            <person name="Numata K."/>
            <person name="Arakawa K."/>
        </authorList>
    </citation>
    <scope>NUCLEOTIDE SEQUENCE [LARGE SCALE GENOMIC DNA]</scope>
</reference>
<accession>A0A4C1XTQ5</accession>